<evidence type="ECO:0000313" key="1">
    <source>
        <dbReference type="EMBL" id="EEP27924.1"/>
    </source>
</evidence>
<evidence type="ECO:0000313" key="2">
    <source>
        <dbReference type="Proteomes" id="UP000003494"/>
    </source>
</evidence>
<name>C4GD74_9FIRM</name>
<sequence>MLEEAFDKPEVKQLPKKKELLKGRWDLSGKDSFVPSNRLFQRIREALEILYLRQTKLIS</sequence>
<proteinExistence type="predicted"/>
<dbReference type="HOGENOM" id="CLU_2958248_0_0_9"/>
<reference evidence="1" key="1">
    <citation type="submission" date="2009-04" db="EMBL/GenBank/DDBJ databases">
        <authorList>
            <person name="Weinstock G."/>
            <person name="Sodergren E."/>
            <person name="Clifton S."/>
            <person name="Fulton L."/>
            <person name="Fulton B."/>
            <person name="Courtney L."/>
            <person name="Fronick C."/>
            <person name="Harrison M."/>
            <person name="Strong C."/>
            <person name="Farmer C."/>
            <person name="Delahaunty K."/>
            <person name="Markovic C."/>
            <person name="Hall O."/>
            <person name="Minx P."/>
            <person name="Tomlinson C."/>
            <person name="Mitreva M."/>
            <person name="Nelson J."/>
            <person name="Hou S."/>
            <person name="Wollam A."/>
            <person name="Pepin K.H."/>
            <person name="Johnson M."/>
            <person name="Bhonagiri V."/>
            <person name="Nash W.E."/>
            <person name="Warren W."/>
            <person name="Chinwalla A."/>
            <person name="Mardis E.R."/>
            <person name="Wilson R.K."/>
        </authorList>
    </citation>
    <scope>NUCLEOTIDE SEQUENCE [LARGE SCALE GENOMIC DNA]</scope>
    <source>
        <strain evidence="1">DSM 14600</strain>
    </source>
</reference>
<comment type="caution">
    <text evidence="1">The sequence shown here is derived from an EMBL/GenBank/DDBJ whole genome shotgun (WGS) entry which is preliminary data.</text>
</comment>
<dbReference type="STRING" id="626523.GCWU000342_01919"/>
<keyword evidence="2" id="KW-1185">Reference proteome</keyword>
<dbReference type="AlphaFoldDB" id="C4GD74"/>
<protein>
    <submittedName>
        <fullName evidence="1">Uncharacterized protein</fullName>
    </submittedName>
</protein>
<dbReference type="Proteomes" id="UP000003494">
    <property type="component" value="Unassembled WGS sequence"/>
</dbReference>
<accession>C4GD74</accession>
<gene>
    <name evidence="1" type="ORF">GCWU000342_01919</name>
</gene>
<dbReference type="EMBL" id="ACIP02000004">
    <property type="protein sequence ID" value="EEP27924.1"/>
    <property type="molecule type" value="Genomic_DNA"/>
</dbReference>
<organism evidence="1 2">
    <name type="scientific">Shuttleworthella satelles DSM 14600</name>
    <dbReference type="NCBI Taxonomy" id="626523"/>
    <lineage>
        <taxon>Bacteria</taxon>
        <taxon>Bacillati</taxon>
        <taxon>Bacillota</taxon>
        <taxon>Clostridia</taxon>
        <taxon>Lachnospirales</taxon>
        <taxon>Lachnospiraceae</taxon>
        <taxon>Shuttleworthella</taxon>
    </lineage>
</organism>